<keyword evidence="10" id="KW-0812">Transmembrane</keyword>
<dbReference type="GO" id="GO:0005576">
    <property type="term" value="C:extracellular region"/>
    <property type="evidence" value="ECO:0007669"/>
    <property type="project" value="UniProtKB-SubCell"/>
</dbReference>
<evidence type="ECO:0000256" key="5">
    <source>
        <dbReference type="PIRSR" id="PIRSR601211-1"/>
    </source>
</evidence>
<keyword evidence="10" id="KW-1133">Transmembrane helix</keyword>
<evidence type="ECO:0000259" key="11">
    <source>
        <dbReference type="SMART" id="SM00085"/>
    </source>
</evidence>
<comment type="similarity">
    <text evidence="8">Belongs to the phospholipase A2 family.</text>
</comment>
<dbReference type="InterPro" id="IPR033113">
    <property type="entry name" value="PLA2_histidine"/>
</dbReference>
<dbReference type="PROSITE" id="PS00118">
    <property type="entry name" value="PA2_HIS"/>
    <property type="match status" value="1"/>
</dbReference>
<feature type="disulfide bond" evidence="7">
    <location>
        <begin position="48"/>
        <end position="64"/>
    </location>
</feature>
<name>A0A1J0R053_CROSS</name>
<proteinExistence type="inferred from homology"/>
<dbReference type="PRINTS" id="PR00389">
    <property type="entry name" value="PHPHLIPASEA2"/>
</dbReference>
<dbReference type="Pfam" id="PF00068">
    <property type="entry name" value="Phospholip_A2_1"/>
    <property type="match status" value="1"/>
</dbReference>
<dbReference type="InterPro" id="IPR001211">
    <property type="entry name" value="PLA2"/>
</dbReference>
<keyword evidence="2 9" id="KW-0964">Secreted</keyword>
<dbReference type="Gene3D" id="1.20.90.10">
    <property type="entry name" value="Phospholipase A2 domain"/>
    <property type="match status" value="1"/>
</dbReference>
<organism evidence="12">
    <name type="scientific">Crotalus scutulatus scutulatus</name>
    <name type="common">Mojave rattlesnake</name>
    <dbReference type="NCBI Taxonomy" id="8738"/>
    <lineage>
        <taxon>Eukaryota</taxon>
        <taxon>Metazoa</taxon>
        <taxon>Chordata</taxon>
        <taxon>Craniata</taxon>
        <taxon>Vertebrata</taxon>
        <taxon>Euteleostomi</taxon>
        <taxon>Lepidosauria</taxon>
        <taxon>Squamata</taxon>
        <taxon>Bifurcata</taxon>
        <taxon>Unidentata</taxon>
        <taxon>Episquamata</taxon>
        <taxon>Toxicofera</taxon>
        <taxon>Serpentes</taxon>
        <taxon>Colubroidea</taxon>
        <taxon>Viperidae</taxon>
        <taxon>Crotalinae</taxon>
        <taxon>Crotalus</taxon>
    </lineage>
</organism>
<comment type="subcellular location">
    <subcellularLocation>
        <location evidence="1 9">Secreted</location>
    </subcellularLocation>
</comment>
<feature type="disulfide bond" evidence="7">
    <location>
        <begin position="46"/>
        <end position="139"/>
    </location>
</feature>
<dbReference type="GO" id="GO:0047498">
    <property type="term" value="F:calcium-dependent phospholipase A2 activity"/>
    <property type="evidence" value="ECO:0007669"/>
    <property type="project" value="TreeGrafter"/>
</dbReference>
<reference evidence="12" key="1">
    <citation type="journal article" date="2016" name="Curr. Biol.">
        <title>The Deep Origin and Recent Loss of Venom Toxin Genes in Rattlesnakes.</title>
        <authorList>
            <person name="Dowell N.L."/>
            <person name="Giorgianni M.W."/>
            <person name="Kassner V.A."/>
            <person name="Selegue J.E."/>
            <person name="Sanchez E.E."/>
            <person name="Carroll S.B."/>
        </authorList>
    </citation>
    <scope>NUCLEOTIDE SEQUENCE</scope>
</reference>
<feature type="disulfide bond" evidence="7">
    <location>
        <begin position="63"/>
        <end position="119"/>
    </location>
</feature>
<keyword evidence="6" id="KW-0106">Calcium</keyword>
<evidence type="ECO:0000256" key="1">
    <source>
        <dbReference type="ARBA" id="ARBA00004613"/>
    </source>
</evidence>
<feature type="disulfide bond" evidence="7">
    <location>
        <begin position="69"/>
        <end position="146"/>
    </location>
</feature>
<feature type="active site" evidence="5">
    <location>
        <position position="113"/>
    </location>
</feature>
<feature type="disulfide bond" evidence="7">
    <location>
        <begin position="97"/>
        <end position="110"/>
    </location>
</feature>
<dbReference type="GO" id="GO:0016042">
    <property type="term" value="P:lipid catabolic process"/>
    <property type="evidence" value="ECO:0007669"/>
    <property type="project" value="InterPro"/>
</dbReference>
<evidence type="ECO:0000256" key="7">
    <source>
        <dbReference type="PIRSR" id="PIRSR601211-3"/>
    </source>
</evidence>
<feature type="domain" description="Phospholipase A2-like central" evidence="11">
    <location>
        <begin position="21"/>
        <end position="140"/>
    </location>
</feature>
<dbReference type="AlphaFoldDB" id="A0A1J0R053"/>
<gene>
    <name evidence="12" type="primary">Pla2g2F</name>
</gene>
<dbReference type="PANTHER" id="PTHR11716:SF8">
    <property type="entry name" value="GROUP IIF SECRETORY PHOSPHOLIPASE A2"/>
    <property type="match status" value="1"/>
</dbReference>
<feature type="active site" evidence="5">
    <location>
        <position position="67"/>
    </location>
</feature>
<feature type="disulfide bond" evidence="7">
    <location>
        <begin position="70"/>
        <end position="112"/>
    </location>
</feature>
<feature type="binding site" evidence="6">
    <location>
        <position position="68"/>
    </location>
    <ligand>
        <name>Ca(2+)</name>
        <dbReference type="ChEBI" id="CHEBI:29108"/>
    </ligand>
</feature>
<dbReference type="GO" id="GO:0050482">
    <property type="term" value="P:arachidonate secretion"/>
    <property type="evidence" value="ECO:0007669"/>
    <property type="project" value="InterPro"/>
</dbReference>
<dbReference type="GO" id="GO:0005509">
    <property type="term" value="F:calcium ion binding"/>
    <property type="evidence" value="ECO:0007669"/>
    <property type="project" value="InterPro"/>
</dbReference>
<dbReference type="PANTHER" id="PTHR11716">
    <property type="entry name" value="PHOSPHOLIPASE A2 FAMILY MEMBER"/>
    <property type="match status" value="1"/>
</dbReference>
<dbReference type="PROSITE" id="PS00119">
    <property type="entry name" value="PA2_ASP"/>
    <property type="match status" value="1"/>
</dbReference>
<evidence type="ECO:0000256" key="9">
    <source>
        <dbReference type="RuleBase" id="RU361236"/>
    </source>
</evidence>
<feature type="binding site" evidence="6">
    <location>
        <position position="51"/>
    </location>
    <ligand>
        <name>Ca(2+)</name>
        <dbReference type="ChEBI" id="CHEBI:29108"/>
    </ligand>
</feature>
<dbReference type="InterPro" id="IPR033112">
    <property type="entry name" value="PLA2_Asp_AS"/>
</dbReference>
<dbReference type="GO" id="GO:0090729">
    <property type="term" value="F:toxin activity"/>
    <property type="evidence" value="ECO:0007669"/>
    <property type="project" value="UniProtKB-KW"/>
</dbReference>
<dbReference type="SMART" id="SM00085">
    <property type="entry name" value="PA2c"/>
    <property type="match status" value="1"/>
</dbReference>
<dbReference type="InterPro" id="IPR036444">
    <property type="entry name" value="PLipase_A2_dom_sf"/>
</dbReference>
<feature type="binding site" evidence="6">
    <location>
        <position position="49"/>
    </location>
    <ligand>
        <name>Ca(2+)</name>
        <dbReference type="ChEBI" id="CHEBI:29108"/>
    </ligand>
</feature>
<feature type="disulfide bond" evidence="7">
    <location>
        <begin position="79"/>
        <end position="105"/>
    </location>
</feature>
<keyword evidence="4 7" id="KW-1015">Disulfide bond</keyword>
<dbReference type="CDD" id="cd00125">
    <property type="entry name" value="PLA2c"/>
    <property type="match status" value="1"/>
</dbReference>
<sequence>MRLSHVAMVLGVSMFALTASSLLNFKLMIQRITQKNVLVHFNGYGCYCGKGGRGKPRDPTDMCCYNHDCCYENLHHQNCHPFIDHYRYLIINNSVLCKYKNRSVCATLACECDKHASLCFKREAPTYNRKLRHYPTVLCKESTPKCFPGPEF</sequence>
<evidence type="ECO:0000256" key="6">
    <source>
        <dbReference type="PIRSR" id="PIRSR601211-2"/>
    </source>
</evidence>
<feature type="transmembrane region" description="Helical" evidence="10">
    <location>
        <begin position="6"/>
        <end position="25"/>
    </location>
</feature>
<evidence type="ECO:0000256" key="2">
    <source>
        <dbReference type="ARBA" id="ARBA00022525"/>
    </source>
</evidence>
<evidence type="ECO:0000256" key="10">
    <source>
        <dbReference type="SAM" id="Phobius"/>
    </source>
</evidence>
<evidence type="ECO:0000313" key="12">
    <source>
        <dbReference type="EMBL" id="APD70889.1"/>
    </source>
</evidence>
<protein>
    <submittedName>
        <fullName evidence="12">Phospholipase A2, group IIF</fullName>
    </submittedName>
</protein>
<keyword evidence="10" id="KW-0472">Membrane</keyword>
<accession>A0A1J0R053</accession>
<keyword evidence="3" id="KW-0800">Toxin</keyword>
<evidence type="ECO:0000256" key="3">
    <source>
        <dbReference type="ARBA" id="ARBA00022656"/>
    </source>
</evidence>
<feature type="binding site" evidence="6">
    <location>
        <position position="47"/>
    </location>
    <ligand>
        <name>Ca(2+)</name>
        <dbReference type="ChEBI" id="CHEBI:29108"/>
    </ligand>
</feature>
<evidence type="ECO:0000256" key="8">
    <source>
        <dbReference type="RuleBase" id="RU003654"/>
    </source>
</evidence>
<dbReference type="SUPFAM" id="SSF48619">
    <property type="entry name" value="Phospholipase A2, PLA2"/>
    <property type="match status" value="1"/>
</dbReference>
<evidence type="ECO:0000256" key="4">
    <source>
        <dbReference type="ARBA" id="ARBA00023157"/>
    </source>
</evidence>
<dbReference type="GO" id="GO:0006644">
    <property type="term" value="P:phospholipid metabolic process"/>
    <property type="evidence" value="ECO:0007669"/>
    <property type="project" value="InterPro"/>
</dbReference>
<dbReference type="FunFam" id="1.20.90.10:FF:000001">
    <property type="entry name" value="Basic phospholipase A2 homolog"/>
    <property type="match status" value="1"/>
</dbReference>
<dbReference type="GO" id="GO:0005543">
    <property type="term" value="F:phospholipid binding"/>
    <property type="evidence" value="ECO:0007669"/>
    <property type="project" value="TreeGrafter"/>
</dbReference>
<comment type="cofactor">
    <cofactor evidence="6">
        <name>Ca(2+)</name>
        <dbReference type="ChEBI" id="CHEBI:29108"/>
    </cofactor>
    <text evidence="6">Binds 1 Ca(2+) ion per subunit.</text>
</comment>
<dbReference type="InterPro" id="IPR016090">
    <property type="entry name" value="PLA2-like_dom"/>
</dbReference>
<dbReference type="EMBL" id="KX211993">
    <property type="protein sequence ID" value="APD70889.1"/>
    <property type="molecule type" value="Genomic_DNA"/>
</dbReference>
<keyword evidence="6" id="KW-0479">Metal-binding</keyword>